<name>A0A8D8LHJ7_9HEMI</name>
<accession>A0A8D8LHJ7</accession>
<proteinExistence type="predicted"/>
<keyword evidence="1" id="KW-1133">Transmembrane helix</keyword>
<dbReference type="EMBL" id="HBUF01019723">
    <property type="protein sequence ID" value="CAG6610814.1"/>
    <property type="molecule type" value="Transcribed_RNA"/>
</dbReference>
<evidence type="ECO:0000256" key="1">
    <source>
        <dbReference type="SAM" id="Phobius"/>
    </source>
</evidence>
<organism evidence="2">
    <name type="scientific">Cacopsylla melanoneura</name>
    <dbReference type="NCBI Taxonomy" id="428564"/>
    <lineage>
        <taxon>Eukaryota</taxon>
        <taxon>Metazoa</taxon>
        <taxon>Ecdysozoa</taxon>
        <taxon>Arthropoda</taxon>
        <taxon>Hexapoda</taxon>
        <taxon>Insecta</taxon>
        <taxon>Pterygota</taxon>
        <taxon>Neoptera</taxon>
        <taxon>Paraneoptera</taxon>
        <taxon>Hemiptera</taxon>
        <taxon>Sternorrhyncha</taxon>
        <taxon>Psylloidea</taxon>
        <taxon>Psyllidae</taxon>
        <taxon>Psyllinae</taxon>
        <taxon>Cacopsylla</taxon>
    </lineage>
</organism>
<dbReference type="AlphaFoldDB" id="A0A8D8LHJ7"/>
<evidence type="ECO:0000313" key="2">
    <source>
        <dbReference type="EMBL" id="CAG6610814.1"/>
    </source>
</evidence>
<sequence>MFRINKSPQNVCEYTNFNMYITVDEMKLGLCTILIKMRFEIHILTLIVREREIPEIDVCIVSTYQNFLVFLILLPQFFPPFVLLFNASQKRSFIKQATSRHL</sequence>
<keyword evidence="1" id="KW-0812">Transmembrane</keyword>
<keyword evidence="1" id="KW-0472">Membrane</keyword>
<protein>
    <submittedName>
        <fullName evidence="2">Uncharacterized protein</fullName>
    </submittedName>
</protein>
<reference evidence="2" key="1">
    <citation type="submission" date="2021-05" db="EMBL/GenBank/DDBJ databases">
        <authorList>
            <person name="Alioto T."/>
            <person name="Alioto T."/>
            <person name="Gomez Garrido J."/>
        </authorList>
    </citation>
    <scope>NUCLEOTIDE SEQUENCE</scope>
</reference>
<feature type="transmembrane region" description="Helical" evidence="1">
    <location>
        <begin position="67"/>
        <end position="85"/>
    </location>
</feature>